<keyword evidence="7" id="KW-0411">Iron-sulfur</keyword>
<dbReference type="InterPro" id="IPR058240">
    <property type="entry name" value="rSAM_sf"/>
</dbReference>
<dbReference type="GO" id="GO:0102521">
    <property type="term" value="F:tRNA-4-demethylwyosine synthase activity"/>
    <property type="evidence" value="ECO:0007669"/>
    <property type="project" value="UniProtKB-EC"/>
</dbReference>
<accession>A0AAD9PLK8</accession>
<keyword evidence="8" id="KW-0456">Lyase</keyword>
<dbReference type="Pfam" id="PF04055">
    <property type="entry name" value="Radical_SAM"/>
    <property type="match status" value="1"/>
</dbReference>
<proteinExistence type="predicted"/>
<dbReference type="RefSeq" id="XP_067803947.1">
    <property type="nucleotide sequence ID" value="XM_067945156.1"/>
</dbReference>
<gene>
    <name evidence="11" type="ORF">BdWA1_000104</name>
</gene>
<evidence type="ECO:0000256" key="3">
    <source>
        <dbReference type="ARBA" id="ARBA00022691"/>
    </source>
</evidence>
<keyword evidence="5" id="KW-0479">Metal-binding</keyword>
<keyword evidence="4" id="KW-0819">tRNA processing</keyword>
<sequence>MQQIYSDLVTIAYAKDTETITDCQELAVFLATELCNADLKSQCLSVNSLTKPNKKNQEESPKEDSDISCRLLSIAKGDLDDVTHDACYNTIVFIFENSIQQHDLSILISTLNDLICDFRVSKTILKNLKTIFVIHSHDQCEPNDDLKHLLLQATKMLNKLGATKLLDEIFVFNKSDFGQILSLVNRIKESHELDPDPVPASCNLNLNDTYKDDESDDMTDLMSSDDIENLGSLSKSMVSETQRKQLTKQGYKLIGNHSAVKLCRWTKSRVRGHGGCYKHTLYGIKSNQCMEMTPSLACANKCVFCWRHHTNPVATSWKWKEDQPEYIAEESLKAHLRLIKELRGIFDVKSERYQEAQTVRHCALSLVGEPIMYPQINELLTELHDRHISSFLVTNAQFPEEMEKLSPVTQLYLSIDAADDVSLKKIDRPLFRDYWRRFEKCIELLKYRKERTVFRMTLVRHFNMSDQMGELEGYARLIKMGEPDFVEIKAVTFCGTVHDNAITMNNVPWHDEVIKYAKALVNITEYNREHYDIACEHRHSCCVLIAKKIFFVNGKWHTWIDYDKFNNLVTSGVAINALDYSIETPSWAIFGAPEQGFDPVDTRIYTKGRKKLNKDLSVTLNL</sequence>
<name>A0AAD9PLK8_9APIC</name>
<keyword evidence="2" id="KW-0004">4Fe-4S</keyword>
<dbReference type="EMBL" id="JALLKP010000001">
    <property type="protein sequence ID" value="KAK2197105.1"/>
    <property type="molecule type" value="Genomic_DNA"/>
</dbReference>
<dbReference type="SFLD" id="SFLDS00029">
    <property type="entry name" value="Radical_SAM"/>
    <property type="match status" value="1"/>
</dbReference>
<evidence type="ECO:0000256" key="8">
    <source>
        <dbReference type="ARBA" id="ARBA00023239"/>
    </source>
</evidence>
<dbReference type="PANTHER" id="PTHR13930:SF0">
    <property type="entry name" value="S-ADENOSYL-L-METHIONINE-DEPENDENT TRNA 4-DEMETHYLWYOSINE SYNTHASE TYW1-RELATED"/>
    <property type="match status" value="1"/>
</dbReference>
<feature type="domain" description="Radical SAM core" evidence="10">
    <location>
        <begin position="282"/>
        <end position="536"/>
    </location>
</feature>
<evidence type="ECO:0000256" key="9">
    <source>
        <dbReference type="ARBA" id="ARBA00049466"/>
    </source>
</evidence>
<dbReference type="GO" id="GO:0051539">
    <property type="term" value="F:4 iron, 4 sulfur cluster binding"/>
    <property type="evidence" value="ECO:0007669"/>
    <property type="project" value="UniProtKB-KW"/>
</dbReference>
<dbReference type="GeneID" id="94334402"/>
<keyword evidence="6" id="KW-0408">Iron</keyword>
<dbReference type="InterPro" id="IPR013917">
    <property type="entry name" value="tRNA_wybutosine-synth"/>
</dbReference>
<reference evidence="11" key="1">
    <citation type="journal article" date="2023" name="Nat. Microbiol.">
        <title>Babesia duncani multi-omics identifies virulence factors and drug targets.</title>
        <authorList>
            <person name="Singh P."/>
            <person name="Lonardi S."/>
            <person name="Liang Q."/>
            <person name="Vydyam P."/>
            <person name="Khabirova E."/>
            <person name="Fang T."/>
            <person name="Gihaz S."/>
            <person name="Thekkiniath J."/>
            <person name="Munshi M."/>
            <person name="Abel S."/>
            <person name="Ciampossin L."/>
            <person name="Batugedara G."/>
            <person name="Gupta M."/>
            <person name="Lu X.M."/>
            <person name="Lenz T."/>
            <person name="Chakravarty S."/>
            <person name="Cornillot E."/>
            <person name="Hu Y."/>
            <person name="Ma W."/>
            <person name="Gonzalez L.M."/>
            <person name="Sanchez S."/>
            <person name="Estrada K."/>
            <person name="Sanchez-Flores A."/>
            <person name="Montero E."/>
            <person name="Harb O.S."/>
            <person name="Le Roch K.G."/>
            <person name="Mamoun C.B."/>
        </authorList>
    </citation>
    <scope>NUCLEOTIDE SEQUENCE</scope>
    <source>
        <strain evidence="11">WA1</strain>
    </source>
</reference>
<organism evidence="11 12">
    <name type="scientific">Babesia duncani</name>
    <dbReference type="NCBI Taxonomy" id="323732"/>
    <lineage>
        <taxon>Eukaryota</taxon>
        <taxon>Sar</taxon>
        <taxon>Alveolata</taxon>
        <taxon>Apicomplexa</taxon>
        <taxon>Aconoidasida</taxon>
        <taxon>Piroplasmida</taxon>
        <taxon>Babesiidae</taxon>
        <taxon>Babesia</taxon>
    </lineage>
</organism>
<evidence type="ECO:0000256" key="2">
    <source>
        <dbReference type="ARBA" id="ARBA00022485"/>
    </source>
</evidence>
<dbReference type="SUPFAM" id="SSF102114">
    <property type="entry name" value="Radical SAM enzymes"/>
    <property type="match status" value="1"/>
</dbReference>
<keyword evidence="12" id="KW-1185">Reference proteome</keyword>
<evidence type="ECO:0000256" key="7">
    <source>
        <dbReference type="ARBA" id="ARBA00023014"/>
    </source>
</evidence>
<dbReference type="CDD" id="cd01335">
    <property type="entry name" value="Radical_SAM"/>
    <property type="match status" value="1"/>
</dbReference>
<protein>
    <submittedName>
        <fullName evidence="11">Bifunctional Radical SAM/S-adenosyl-L-methionine-dependent tRNA 4-demethylwyosine synthase/tRNA wybutosine-synthesis/Aldolase-type TIM barrel</fullName>
    </submittedName>
</protein>
<evidence type="ECO:0000256" key="1">
    <source>
        <dbReference type="ARBA" id="ARBA00001966"/>
    </source>
</evidence>
<comment type="catalytic activity">
    <reaction evidence="9">
        <text>N(1)-methylguanosine(37) in tRNA(Phe) + pyruvate + S-adenosyl-L-methionine = 4-demethylwyosine(37) in tRNA(Phe) + 5'-deoxyadenosine + L-methionine + CO2 + H2O</text>
        <dbReference type="Rhea" id="RHEA:36347"/>
        <dbReference type="Rhea" id="RHEA-COMP:10164"/>
        <dbReference type="Rhea" id="RHEA-COMP:10165"/>
        <dbReference type="ChEBI" id="CHEBI:15361"/>
        <dbReference type="ChEBI" id="CHEBI:15377"/>
        <dbReference type="ChEBI" id="CHEBI:16526"/>
        <dbReference type="ChEBI" id="CHEBI:17319"/>
        <dbReference type="ChEBI" id="CHEBI:57844"/>
        <dbReference type="ChEBI" id="CHEBI:59789"/>
        <dbReference type="ChEBI" id="CHEBI:64315"/>
        <dbReference type="ChEBI" id="CHEBI:73542"/>
        <dbReference type="EC" id="4.1.3.44"/>
    </reaction>
</comment>
<comment type="cofactor">
    <cofactor evidence="1">
        <name>[4Fe-4S] cluster</name>
        <dbReference type="ChEBI" id="CHEBI:49883"/>
    </cofactor>
</comment>
<dbReference type="InterPro" id="IPR013785">
    <property type="entry name" value="Aldolase_TIM"/>
</dbReference>
<dbReference type="Gene3D" id="3.20.20.70">
    <property type="entry name" value="Aldolase class I"/>
    <property type="match status" value="1"/>
</dbReference>
<evidence type="ECO:0000313" key="11">
    <source>
        <dbReference type="EMBL" id="KAK2197105.1"/>
    </source>
</evidence>
<dbReference type="SFLD" id="SFLDF00284">
    <property type="entry name" value="tRNA_wybutosine-synthesizing"/>
    <property type="match status" value="1"/>
</dbReference>
<dbReference type="SFLD" id="SFLDG01071">
    <property type="entry name" value="tRNA_wybutosine-synthesizing"/>
    <property type="match status" value="1"/>
</dbReference>
<evidence type="ECO:0000313" key="12">
    <source>
        <dbReference type="Proteomes" id="UP001214638"/>
    </source>
</evidence>
<evidence type="ECO:0000259" key="10">
    <source>
        <dbReference type="PROSITE" id="PS51918"/>
    </source>
</evidence>
<evidence type="ECO:0000256" key="5">
    <source>
        <dbReference type="ARBA" id="ARBA00022723"/>
    </source>
</evidence>
<dbReference type="GO" id="GO:0031591">
    <property type="term" value="P:wybutosine biosynthetic process"/>
    <property type="evidence" value="ECO:0007669"/>
    <property type="project" value="TreeGrafter"/>
</dbReference>
<dbReference type="Proteomes" id="UP001214638">
    <property type="component" value="Unassembled WGS sequence"/>
</dbReference>
<evidence type="ECO:0000256" key="6">
    <source>
        <dbReference type="ARBA" id="ARBA00023004"/>
    </source>
</evidence>
<dbReference type="InterPro" id="IPR034556">
    <property type="entry name" value="tRNA_wybutosine-synthase"/>
</dbReference>
<dbReference type="PANTHER" id="PTHR13930">
    <property type="entry name" value="S-ADENOSYL-L-METHIONINE-DEPENDENT TRNA 4-DEMETHYLWYOSINE SYNTHASE"/>
    <property type="match status" value="1"/>
</dbReference>
<dbReference type="GO" id="GO:0046872">
    <property type="term" value="F:metal ion binding"/>
    <property type="evidence" value="ECO:0007669"/>
    <property type="project" value="UniProtKB-KW"/>
</dbReference>
<comment type="caution">
    <text evidence="11">The sequence shown here is derived from an EMBL/GenBank/DDBJ whole genome shotgun (WGS) entry which is preliminary data.</text>
</comment>
<dbReference type="AlphaFoldDB" id="A0AAD9PLK8"/>
<keyword evidence="3" id="KW-0949">S-adenosyl-L-methionine</keyword>
<dbReference type="PROSITE" id="PS51918">
    <property type="entry name" value="RADICAL_SAM"/>
    <property type="match status" value="1"/>
</dbReference>
<dbReference type="KEGG" id="bdw:94334402"/>
<evidence type="ECO:0000256" key="4">
    <source>
        <dbReference type="ARBA" id="ARBA00022694"/>
    </source>
</evidence>
<dbReference type="InterPro" id="IPR007197">
    <property type="entry name" value="rSAM"/>
</dbReference>
<dbReference type="Pfam" id="PF08608">
    <property type="entry name" value="Wyosine_form"/>
    <property type="match status" value="1"/>
</dbReference>